<name>A0A5B2VWK6_9BACT</name>
<sequence length="71" mass="7560">MKTLGIILIIAGIAMIIIRGFSVQTEKKVVDLGPVEVNKKENKWVGWPTYAGGIVAVVGVVLLVGSNKRNG</sequence>
<keyword evidence="1" id="KW-0812">Transmembrane</keyword>
<evidence type="ECO:0000313" key="3">
    <source>
        <dbReference type="Proteomes" id="UP000324611"/>
    </source>
</evidence>
<dbReference type="Proteomes" id="UP000324611">
    <property type="component" value="Unassembled WGS sequence"/>
</dbReference>
<feature type="transmembrane region" description="Helical" evidence="1">
    <location>
        <begin position="44"/>
        <end position="65"/>
    </location>
</feature>
<comment type="caution">
    <text evidence="2">The sequence shown here is derived from an EMBL/GenBank/DDBJ whole genome shotgun (WGS) entry which is preliminary data.</text>
</comment>
<evidence type="ECO:0000313" key="2">
    <source>
        <dbReference type="EMBL" id="KAA2242576.1"/>
    </source>
</evidence>
<reference evidence="2 3" key="1">
    <citation type="submission" date="2019-09" db="EMBL/GenBank/DDBJ databases">
        <title>Chitinophaga ginsengihumi sp. nov., isolated from soil of ginseng rhizosphere.</title>
        <authorList>
            <person name="Lee J."/>
        </authorList>
    </citation>
    <scope>NUCLEOTIDE SEQUENCE [LARGE SCALE GENOMIC DNA]</scope>
    <source>
        <strain evidence="2 3">BN140078</strain>
    </source>
</reference>
<keyword evidence="1" id="KW-0472">Membrane</keyword>
<evidence type="ECO:0008006" key="4">
    <source>
        <dbReference type="Google" id="ProtNLM"/>
    </source>
</evidence>
<dbReference type="RefSeq" id="WP_149837448.1">
    <property type="nucleotide sequence ID" value="NZ_VUOC01000002.1"/>
</dbReference>
<keyword evidence="1" id="KW-1133">Transmembrane helix</keyword>
<dbReference type="AlphaFoldDB" id="A0A5B2VWK6"/>
<organism evidence="2 3">
    <name type="scientific">Chitinophaga agrisoli</name>
    <dbReference type="NCBI Taxonomy" id="2607653"/>
    <lineage>
        <taxon>Bacteria</taxon>
        <taxon>Pseudomonadati</taxon>
        <taxon>Bacteroidota</taxon>
        <taxon>Chitinophagia</taxon>
        <taxon>Chitinophagales</taxon>
        <taxon>Chitinophagaceae</taxon>
        <taxon>Chitinophaga</taxon>
    </lineage>
</organism>
<proteinExistence type="predicted"/>
<accession>A0A5B2VWK6</accession>
<dbReference type="EMBL" id="VUOC01000002">
    <property type="protein sequence ID" value="KAA2242576.1"/>
    <property type="molecule type" value="Genomic_DNA"/>
</dbReference>
<evidence type="ECO:0000256" key="1">
    <source>
        <dbReference type="SAM" id="Phobius"/>
    </source>
</evidence>
<gene>
    <name evidence="2" type="ORF">F0L74_08555</name>
</gene>
<reference evidence="2 3" key="2">
    <citation type="submission" date="2019-09" db="EMBL/GenBank/DDBJ databases">
        <authorList>
            <person name="Jin C."/>
        </authorList>
    </citation>
    <scope>NUCLEOTIDE SEQUENCE [LARGE SCALE GENOMIC DNA]</scope>
    <source>
        <strain evidence="2 3">BN140078</strain>
    </source>
</reference>
<protein>
    <recommendedName>
        <fullName evidence="4">DUF3185 domain-containing protein</fullName>
    </recommendedName>
</protein>
<keyword evidence="3" id="KW-1185">Reference proteome</keyword>